<gene>
    <name evidence="2" type="ORF">VITFI_CDS2367</name>
</gene>
<reference evidence="2 3" key="1">
    <citation type="submission" date="2017-07" db="EMBL/GenBank/DDBJ databases">
        <title>Complete Genome Sequence of the cosmetic ferment Vitreoscilla filiformis (ATCC15551).</title>
        <authorList>
            <person name="Contreras S."/>
            <person name="Sagory-Zalkind P."/>
            <person name="Blanquart H."/>
            <person name="Iltis A."/>
            <person name="Morand S.C."/>
        </authorList>
    </citation>
    <scope>NUCLEOTIDE SEQUENCE [LARGE SCALE GENOMIC DNA]</scope>
    <source>
        <strain evidence="2 3">ATCC 15551</strain>
    </source>
</reference>
<dbReference type="EMBL" id="CP022423">
    <property type="protein sequence ID" value="ASM78145.1"/>
    <property type="molecule type" value="Genomic_DNA"/>
</dbReference>
<sequence length="59" mass="6310">MEQAGMGADEIKHGGSQPGERKTGARNDKGEPGFALLSEAASRRWGFYRCHWRGSGGGC</sequence>
<keyword evidence="3" id="KW-1185">Reference proteome</keyword>
<feature type="compositionally biased region" description="Basic and acidic residues" evidence="1">
    <location>
        <begin position="9"/>
        <end position="31"/>
    </location>
</feature>
<accession>A0A221KGR2</accession>
<evidence type="ECO:0000256" key="1">
    <source>
        <dbReference type="SAM" id="MobiDB-lite"/>
    </source>
</evidence>
<dbReference type="KEGG" id="vff:VITFI_CDS2367"/>
<protein>
    <submittedName>
        <fullName evidence="2">Uncharacterized protein</fullName>
    </submittedName>
</protein>
<proteinExistence type="predicted"/>
<dbReference type="Proteomes" id="UP000199729">
    <property type="component" value="Chromosome"/>
</dbReference>
<name>A0A221KGR2_VITFI</name>
<dbReference type="AlphaFoldDB" id="A0A221KGR2"/>
<evidence type="ECO:0000313" key="3">
    <source>
        <dbReference type="Proteomes" id="UP000199729"/>
    </source>
</evidence>
<organism evidence="2 3">
    <name type="scientific">Vitreoscilla filiformis</name>
    <dbReference type="NCBI Taxonomy" id="63"/>
    <lineage>
        <taxon>Bacteria</taxon>
        <taxon>Pseudomonadati</taxon>
        <taxon>Pseudomonadota</taxon>
        <taxon>Betaproteobacteria</taxon>
        <taxon>Neisseriales</taxon>
        <taxon>Neisseriaceae</taxon>
        <taxon>Vitreoscilla</taxon>
    </lineage>
</organism>
<evidence type="ECO:0000313" key="2">
    <source>
        <dbReference type="EMBL" id="ASM78145.1"/>
    </source>
</evidence>
<feature type="region of interest" description="Disordered" evidence="1">
    <location>
        <begin position="1"/>
        <end position="32"/>
    </location>
</feature>